<dbReference type="Gene3D" id="3.40.50.620">
    <property type="entry name" value="HUPs"/>
    <property type="match status" value="1"/>
</dbReference>
<dbReference type="InterPro" id="IPR051599">
    <property type="entry name" value="Cell_Envelope_Assoc"/>
</dbReference>
<dbReference type="RefSeq" id="WP_017864179.1">
    <property type="nucleotide sequence ID" value="NZ_BAABQR010000001.1"/>
</dbReference>
<reference evidence="1 2" key="1">
    <citation type="submission" date="2015-01" db="EMBL/GenBank/DDBJ databases">
        <title>Lactococcus lactis subsp.lactis JCM 5805 whole genome shotgun sequence.</title>
        <authorList>
            <person name="Fujii T."/>
            <person name="Tomita Y."/>
            <person name="Ikushima S."/>
            <person name="Fujiwara D."/>
        </authorList>
    </citation>
    <scope>NUCLEOTIDE SEQUENCE [LARGE SCALE GENOMIC DNA]</scope>
    <source>
        <strain evidence="1 2">JCM 5805</strain>
    </source>
</reference>
<dbReference type="PATRIC" id="fig|1360.103.peg.2533"/>
<comment type="caution">
    <text evidence="1">The sequence shown here is derived from an EMBL/GenBank/DDBJ whole genome shotgun (WGS) entry which is preliminary data.</text>
</comment>
<dbReference type="PANTHER" id="PTHR30336:SF4">
    <property type="entry name" value="ENVELOPE BIOGENESIS FACTOR ELYC"/>
    <property type="match status" value="1"/>
</dbReference>
<proteinExistence type="predicted"/>
<gene>
    <name evidence="1" type="ORF">JCM5805K_0666</name>
</gene>
<accession>A0A0B8QXA7</accession>
<evidence type="ECO:0000313" key="1">
    <source>
        <dbReference type="EMBL" id="GAM79558.1"/>
    </source>
</evidence>
<dbReference type="InterPro" id="IPR014729">
    <property type="entry name" value="Rossmann-like_a/b/a_fold"/>
</dbReference>
<name>A0A0B8QXA7_LACLL</name>
<evidence type="ECO:0000313" key="2">
    <source>
        <dbReference type="Proteomes" id="UP000031847"/>
    </source>
</evidence>
<dbReference type="Proteomes" id="UP000031847">
    <property type="component" value="Unassembled WGS sequence"/>
</dbReference>
<dbReference type="CDD" id="cd06259">
    <property type="entry name" value="YdcF-like"/>
    <property type="match status" value="1"/>
</dbReference>
<dbReference type="EMBL" id="BBSI01000017">
    <property type="protein sequence ID" value="GAM79558.1"/>
    <property type="molecule type" value="Genomic_DNA"/>
</dbReference>
<dbReference type="GO" id="GO:0000270">
    <property type="term" value="P:peptidoglycan metabolic process"/>
    <property type="evidence" value="ECO:0007669"/>
    <property type="project" value="TreeGrafter"/>
</dbReference>
<dbReference type="GO" id="GO:0043164">
    <property type="term" value="P:Gram-negative-bacterium-type cell wall biogenesis"/>
    <property type="evidence" value="ECO:0007669"/>
    <property type="project" value="TreeGrafter"/>
</dbReference>
<dbReference type="PANTHER" id="PTHR30336">
    <property type="entry name" value="INNER MEMBRANE PROTEIN, PROBABLE PERMEASE"/>
    <property type="match status" value="1"/>
</dbReference>
<dbReference type="AlphaFoldDB" id="A0A0B8QXA7"/>
<protein>
    <submittedName>
        <fullName evidence="1">Uncharacterized conserved protein</fullName>
    </submittedName>
</protein>
<dbReference type="Pfam" id="PF02698">
    <property type="entry name" value="DUF218"/>
    <property type="match status" value="1"/>
</dbReference>
<dbReference type="GO" id="GO:0005886">
    <property type="term" value="C:plasma membrane"/>
    <property type="evidence" value="ECO:0007669"/>
    <property type="project" value="TreeGrafter"/>
</dbReference>
<sequence length="341" mass="38580">MAFLIISLIIMLIGLLRLKINKRSIIGGIFLASGLILSLASLFFELLYLIYLYLPSGDFATLIIAYGILPLIFLLVCGYFIFNSKTMRTKEGKSATAKLSALFGLNLLIAFPALFMLFTFSTKTIPQIIWYILLYILLIDIILCFLFAAYILYSWMSQMIPLQKKIDYIIILGSGVRSEEVPPLLKSRLDKGIEYYQKNPTAKFVVSGGQGADEPVSEAFAMRKYLHSQNIPNHQILFEDKSTTTYENMLFSKRIINEDWSDKEMPPSIIFSTNNYHVLRGSLYAQRVKLKAQGVGAPTALYFLPTALIREYIALLLHRKIILFSVLGGVLLFIIISLLPI</sequence>
<dbReference type="InterPro" id="IPR003848">
    <property type="entry name" value="DUF218"/>
</dbReference>
<organism evidence="1 2">
    <name type="scientific">Lactococcus lactis subsp. lactis</name>
    <name type="common">Streptococcus lactis</name>
    <dbReference type="NCBI Taxonomy" id="1360"/>
    <lineage>
        <taxon>Bacteria</taxon>
        <taxon>Bacillati</taxon>
        <taxon>Bacillota</taxon>
        <taxon>Bacilli</taxon>
        <taxon>Lactobacillales</taxon>
        <taxon>Streptococcaceae</taxon>
        <taxon>Lactococcus</taxon>
    </lineage>
</organism>